<gene>
    <name evidence="1" type="ORF">MFLAVUS_000418</name>
</gene>
<accession>A0ABP9YJN3</accession>
<keyword evidence="2" id="KW-1185">Reference proteome</keyword>
<sequence length="106" mass="11969">MEAPQCNNKKYENFIVEKKFCMGAIHGESSTVTEEAIITGDTVFVEDDMATSVANVLNRRKNVQSTIFDAGKELHHRYKASSKLNFAQMKWFCSVGLRSTVTVERC</sequence>
<evidence type="ECO:0000313" key="2">
    <source>
        <dbReference type="Proteomes" id="UP001473302"/>
    </source>
</evidence>
<organism evidence="1 2">
    <name type="scientific">Mucor flavus</name>
    <dbReference type="NCBI Taxonomy" id="439312"/>
    <lineage>
        <taxon>Eukaryota</taxon>
        <taxon>Fungi</taxon>
        <taxon>Fungi incertae sedis</taxon>
        <taxon>Mucoromycota</taxon>
        <taxon>Mucoromycotina</taxon>
        <taxon>Mucoromycetes</taxon>
        <taxon>Mucorales</taxon>
        <taxon>Mucorineae</taxon>
        <taxon>Mucoraceae</taxon>
        <taxon>Mucor</taxon>
    </lineage>
</organism>
<comment type="caution">
    <text evidence="1">The sequence shown here is derived from an EMBL/GenBank/DDBJ whole genome shotgun (WGS) entry which is preliminary data.</text>
</comment>
<proteinExistence type="predicted"/>
<reference evidence="1 2" key="1">
    <citation type="submission" date="2024-04" db="EMBL/GenBank/DDBJ databases">
        <title>genome sequences of Mucor flavus KT1a and Helicostylum pulchrum KT1b strains isolated from the surface of a dry-aged beef.</title>
        <authorList>
            <person name="Toyotome T."/>
            <person name="Hosono M."/>
            <person name="Torimaru M."/>
            <person name="Fukuda K."/>
            <person name="Mikami N."/>
        </authorList>
    </citation>
    <scope>NUCLEOTIDE SEQUENCE [LARGE SCALE GENOMIC DNA]</scope>
    <source>
        <strain evidence="1 2">KT1a</strain>
    </source>
</reference>
<evidence type="ECO:0000313" key="1">
    <source>
        <dbReference type="EMBL" id="GAA5807068.1"/>
    </source>
</evidence>
<dbReference type="Proteomes" id="UP001473302">
    <property type="component" value="Unassembled WGS sequence"/>
</dbReference>
<name>A0ABP9YJN3_9FUNG</name>
<protein>
    <submittedName>
        <fullName evidence="1">Uncharacterized protein</fullName>
    </submittedName>
</protein>
<dbReference type="EMBL" id="BAABUK010000002">
    <property type="protein sequence ID" value="GAA5807068.1"/>
    <property type="molecule type" value="Genomic_DNA"/>
</dbReference>